<reference evidence="2" key="1">
    <citation type="journal article" date="2022" name="Mol. Ecol. Resour.">
        <title>The genomes of chicory, endive, great burdock and yacon provide insights into Asteraceae palaeo-polyploidization history and plant inulin production.</title>
        <authorList>
            <person name="Fan W."/>
            <person name="Wang S."/>
            <person name="Wang H."/>
            <person name="Wang A."/>
            <person name="Jiang F."/>
            <person name="Liu H."/>
            <person name="Zhao H."/>
            <person name="Xu D."/>
            <person name="Zhang Y."/>
        </authorList>
    </citation>
    <scope>NUCLEOTIDE SEQUENCE [LARGE SCALE GENOMIC DNA]</scope>
    <source>
        <strain evidence="2">cv. Punajuju</strain>
    </source>
</reference>
<dbReference type="EMBL" id="CM042012">
    <property type="protein sequence ID" value="KAI3749335.1"/>
    <property type="molecule type" value="Genomic_DNA"/>
</dbReference>
<accession>A0ACB9DSD4</accession>
<evidence type="ECO:0000313" key="2">
    <source>
        <dbReference type="Proteomes" id="UP001055811"/>
    </source>
</evidence>
<keyword evidence="2" id="KW-1185">Reference proteome</keyword>
<gene>
    <name evidence="1" type="ORF">L2E82_19944</name>
</gene>
<organism evidence="1 2">
    <name type="scientific">Cichorium intybus</name>
    <name type="common">Chicory</name>
    <dbReference type="NCBI Taxonomy" id="13427"/>
    <lineage>
        <taxon>Eukaryota</taxon>
        <taxon>Viridiplantae</taxon>
        <taxon>Streptophyta</taxon>
        <taxon>Embryophyta</taxon>
        <taxon>Tracheophyta</taxon>
        <taxon>Spermatophyta</taxon>
        <taxon>Magnoliopsida</taxon>
        <taxon>eudicotyledons</taxon>
        <taxon>Gunneridae</taxon>
        <taxon>Pentapetalae</taxon>
        <taxon>asterids</taxon>
        <taxon>campanulids</taxon>
        <taxon>Asterales</taxon>
        <taxon>Asteraceae</taxon>
        <taxon>Cichorioideae</taxon>
        <taxon>Cichorieae</taxon>
        <taxon>Cichoriinae</taxon>
        <taxon>Cichorium</taxon>
    </lineage>
</organism>
<dbReference type="Proteomes" id="UP001055811">
    <property type="component" value="Linkage Group LG04"/>
</dbReference>
<proteinExistence type="predicted"/>
<reference evidence="1 2" key="2">
    <citation type="journal article" date="2022" name="Mol. Ecol. Resour.">
        <title>The genomes of chicory, endive, great burdock and yacon provide insights into Asteraceae paleo-polyploidization history and plant inulin production.</title>
        <authorList>
            <person name="Fan W."/>
            <person name="Wang S."/>
            <person name="Wang H."/>
            <person name="Wang A."/>
            <person name="Jiang F."/>
            <person name="Liu H."/>
            <person name="Zhao H."/>
            <person name="Xu D."/>
            <person name="Zhang Y."/>
        </authorList>
    </citation>
    <scope>NUCLEOTIDE SEQUENCE [LARGE SCALE GENOMIC DNA]</scope>
    <source>
        <strain evidence="2">cv. Punajuju</strain>
        <tissue evidence="1">Leaves</tissue>
    </source>
</reference>
<comment type="caution">
    <text evidence="1">The sequence shown here is derived from an EMBL/GenBank/DDBJ whole genome shotgun (WGS) entry which is preliminary data.</text>
</comment>
<evidence type="ECO:0000313" key="1">
    <source>
        <dbReference type="EMBL" id="KAI3749335.1"/>
    </source>
</evidence>
<name>A0ACB9DSD4_CICIN</name>
<sequence>MDDRGKSETDRRPNQSPKHQGTERAEDEHMNLSSTSSGDVDSGGGGLWSFGDLVKTLTTRSESVLETYRRDLKEFGSGLRKESDLFREVASRAVKELPSSIEVGASAIDGVLKSTADIISQGKDALLEPSDVDDVDDSDASEAIQNHSDRSSLNSRVYSRFDSQLNAIQNDARTYCEDPEDLDDYNKWKSGFVLSDSGSEIEKLIGDKGSVETIYRKVVPNEVDDVSFWCRYFYRVQKLKQQEDRRASLVRRSLTVDDEEDLSWDVDDEEEEDDLTEIEKKQSSNDESITVSSIVTDDDLEKNTHAAIVNKNIAEETNPQDGYVSDGKVQLVQKSDEDLDCSKNAGKDGVDESKTGSSNASKEKVESVPKTNQNPNAGKNGDVADEDLEWDEIGDLGENDEKEVSQGDTAKKADVFNRLNTGEDDEDLNWDIEEDDEPVKTSNTKGKSNHRRFAPRPCCRPIEADPTV</sequence>
<protein>
    <submittedName>
        <fullName evidence="1">Uncharacterized protein</fullName>
    </submittedName>
</protein>